<dbReference type="GO" id="GO:0005524">
    <property type="term" value="F:ATP binding"/>
    <property type="evidence" value="ECO:0007669"/>
    <property type="project" value="UniProtKB-KW"/>
</dbReference>
<dbReference type="SUPFAM" id="SSF52540">
    <property type="entry name" value="P-loop containing nucleoside triphosphate hydrolases"/>
    <property type="match status" value="1"/>
</dbReference>
<sequence>MPRNLQERNGEVQQLHQLYRACAAGSGAVVLADGPVGCGKTALLRSLAEWAAGQGALCASATASPAERHDRLGLIEQLMTALRTGAGGGGGRGAVGGSPLLCGGWGGGGARSEPVGGLPGVGPGRP</sequence>
<dbReference type="Proteomes" id="UP001474181">
    <property type="component" value="Unassembled WGS sequence"/>
</dbReference>
<feature type="non-terminal residue" evidence="2">
    <location>
        <position position="126"/>
    </location>
</feature>
<name>A0ABV1XHJ4_9ACTN</name>
<comment type="caution">
    <text evidence="2">The sequence shown here is derived from an EMBL/GenBank/DDBJ whole genome shotgun (WGS) entry which is preliminary data.</text>
</comment>
<proteinExistence type="predicted"/>
<dbReference type="InterPro" id="IPR041664">
    <property type="entry name" value="AAA_16"/>
</dbReference>
<keyword evidence="3" id="KW-1185">Reference proteome</keyword>
<dbReference type="RefSeq" id="WP_350793427.1">
    <property type="nucleotide sequence ID" value="NZ_JBEPEK010001250.1"/>
</dbReference>
<dbReference type="EMBL" id="JBEPEK010001250">
    <property type="protein sequence ID" value="MER7188448.1"/>
    <property type="molecule type" value="Genomic_DNA"/>
</dbReference>
<keyword evidence="2" id="KW-0067">ATP-binding</keyword>
<gene>
    <name evidence="2" type="ORF">ABT404_54870</name>
</gene>
<reference evidence="2 3" key="1">
    <citation type="submission" date="2024-06" db="EMBL/GenBank/DDBJ databases">
        <title>The Natural Products Discovery Center: Release of the First 8490 Sequenced Strains for Exploring Actinobacteria Biosynthetic Diversity.</title>
        <authorList>
            <person name="Kalkreuter E."/>
            <person name="Kautsar S.A."/>
            <person name="Yang D."/>
            <person name="Bader C.D."/>
            <person name="Teijaro C.N."/>
            <person name="Fluegel L."/>
            <person name="Davis C.M."/>
            <person name="Simpson J.R."/>
            <person name="Lauterbach L."/>
            <person name="Steele A.D."/>
            <person name="Gui C."/>
            <person name="Meng S."/>
            <person name="Li G."/>
            <person name="Viehrig K."/>
            <person name="Ye F."/>
            <person name="Su P."/>
            <person name="Kiefer A.F."/>
            <person name="Nichols A."/>
            <person name="Cepeda A.J."/>
            <person name="Yan W."/>
            <person name="Fan B."/>
            <person name="Jiang Y."/>
            <person name="Adhikari A."/>
            <person name="Zheng C.-J."/>
            <person name="Schuster L."/>
            <person name="Cowan T.M."/>
            <person name="Smanski M.J."/>
            <person name="Chevrette M.G."/>
            <person name="De Carvalho L.P.S."/>
            <person name="Shen B."/>
        </authorList>
    </citation>
    <scope>NUCLEOTIDE SEQUENCE [LARGE SCALE GENOMIC DNA]</scope>
    <source>
        <strain evidence="2 3">NPDC000234</strain>
    </source>
</reference>
<keyword evidence="2" id="KW-0547">Nucleotide-binding</keyword>
<organism evidence="2 3">
    <name type="scientific">Streptomyces hyaluromycini</name>
    <dbReference type="NCBI Taxonomy" id="1377993"/>
    <lineage>
        <taxon>Bacteria</taxon>
        <taxon>Bacillati</taxon>
        <taxon>Actinomycetota</taxon>
        <taxon>Actinomycetes</taxon>
        <taxon>Kitasatosporales</taxon>
        <taxon>Streptomycetaceae</taxon>
        <taxon>Streptomyces</taxon>
    </lineage>
</organism>
<protein>
    <submittedName>
        <fullName evidence="2">ATP-binding protein</fullName>
    </submittedName>
</protein>
<feature type="domain" description="Orc1-like AAA ATPase" evidence="1">
    <location>
        <begin position="5"/>
        <end position="83"/>
    </location>
</feature>
<dbReference type="InterPro" id="IPR027417">
    <property type="entry name" value="P-loop_NTPase"/>
</dbReference>
<evidence type="ECO:0000259" key="1">
    <source>
        <dbReference type="Pfam" id="PF13191"/>
    </source>
</evidence>
<evidence type="ECO:0000313" key="2">
    <source>
        <dbReference type="EMBL" id="MER7188448.1"/>
    </source>
</evidence>
<evidence type="ECO:0000313" key="3">
    <source>
        <dbReference type="Proteomes" id="UP001474181"/>
    </source>
</evidence>
<accession>A0ABV1XHJ4</accession>
<dbReference type="Pfam" id="PF13191">
    <property type="entry name" value="AAA_16"/>
    <property type="match status" value="1"/>
</dbReference>